<evidence type="ECO:0000256" key="2">
    <source>
        <dbReference type="SAM" id="Phobius"/>
    </source>
</evidence>
<feature type="compositionally biased region" description="Low complexity" evidence="1">
    <location>
        <begin position="75"/>
        <end position="131"/>
    </location>
</feature>
<accession>S7RNT8</accession>
<feature type="compositionally biased region" description="Pro residues" evidence="1">
    <location>
        <begin position="297"/>
        <end position="310"/>
    </location>
</feature>
<proteinExistence type="predicted"/>
<feature type="transmembrane region" description="Helical" evidence="2">
    <location>
        <begin position="179"/>
        <end position="201"/>
    </location>
</feature>
<dbReference type="HOGENOM" id="CLU_024409_0_0_1"/>
<keyword evidence="2" id="KW-0812">Transmembrane</keyword>
<dbReference type="eggNOG" id="ENOG502SA67">
    <property type="taxonomic scope" value="Eukaryota"/>
</dbReference>
<gene>
    <name evidence="3" type="ORF">GLOTRDRAFT_110699</name>
</gene>
<reference evidence="3 4" key="1">
    <citation type="journal article" date="2012" name="Science">
        <title>The Paleozoic origin of enzymatic lignin decomposition reconstructed from 31 fungal genomes.</title>
        <authorList>
            <person name="Floudas D."/>
            <person name="Binder M."/>
            <person name="Riley R."/>
            <person name="Barry K."/>
            <person name="Blanchette R.A."/>
            <person name="Henrissat B."/>
            <person name="Martinez A.T."/>
            <person name="Otillar R."/>
            <person name="Spatafora J.W."/>
            <person name="Yadav J.S."/>
            <person name="Aerts A."/>
            <person name="Benoit I."/>
            <person name="Boyd A."/>
            <person name="Carlson A."/>
            <person name="Copeland A."/>
            <person name="Coutinho P.M."/>
            <person name="de Vries R.P."/>
            <person name="Ferreira P."/>
            <person name="Findley K."/>
            <person name="Foster B."/>
            <person name="Gaskell J."/>
            <person name="Glotzer D."/>
            <person name="Gorecki P."/>
            <person name="Heitman J."/>
            <person name="Hesse C."/>
            <person name="Hori C."/>
            <person name="Igarashi K."/>
            <person name="Jurgens J.A."/>
            <person name="Kallen N."/>
            <person name="Kersten P."/>
            <person name="Kohler A."/>
            <person name="Kuees U."/>
            <person name="Kumar T.K.A."/>
            <person name="Kuo A."/>
            <person name="LaButti K."/>
            <person name="Larrondo L.F."/>
            <person name="Lindquist E."/>
            <person name="Ling A."/>
            <person name="Lombard V."/>
            <person name="Lucas S."/>
            <person name="Lundell T."/>
            <person name="Martin R."/>
            <person name="McLaughlin D.J."/>
            <person name="Morgenstern I."/>
            <person name="Morin E."/>
            <person name="Murat C."/>
            <person name="Nagy L.G."/>
            <person name="Nolan M."/>
            <person name="Ohm R.A."/>
            <person name="Patyshakuliyeva A."/>
            <person name="Rokas A."/>
            <person name="Ruiz-Duenas F.J."/>
            <person name="Sabat G."/>
            <person name="Salamov A."/>
            <person name="Samejima M."/>
            <person name="Schmutz J."/>
            <person name="Slot J.C."/>
            <person name="St John F."/>
            <person name="Stenlid J."/>
            <person name="Sun H."/>
            <person name="Sun S."/>
            <person name="Syed K."/>
            <person name="Tsang A."/>
            <person name="Wiebenga A."/>
            <person name="Young D."/>
            <person name="Pisabarro A."/>
            <person name="Eastwood D.C."/>
            <person name="Martin F."/>
            <person name="Cullen D."/>
            <person name="Grigoriev I.V."/>
            <person name="Hibbett D.S."/>
        </authorList>
    </citation>
    <scope>NUCLEOTIDE SEQUENCE [LARGE SCALE GENOMIC DNA]</scope>
    <source>
        <strain evidence="3 4">ATCC 11539</strain>
    </source>
</reference>
<keyword evidence="4" id="KW-1185">Reference proteome</keyword>
<dbReference type="EMBL" id="KB469300">
    <property type="protein sequence ID" value="EPQ56190.1"/>
    <property type="molecule type" value="Genomic_DNA"/>
</dbReference>
<dbReference type="GeneID" id="19299265"/>
<feature type="compositionally biased region" description="Basic and acidic residues" evidence="1">
    <location>
        <begin position="32"/>
        <end position="47"/>
    </location>
</feature>
<dbReference type="AlphaFoldDB" id="S7RNT8"/>
<feature type="compositionally biased region" description="Low complexity" evidence="1">
    <location>
        <begin position="56"/>
        <end position="67"/>
    </location>
</feature>
<feature type="compositionally biased region" description="Polar residues" evidence="1">
    <location>
        <begin position="341"/>
        <end position="353"/>
    </location>
</feature>
<sequence length="545" mass="57316">MSSEKQLFDNVKLGRHVKRDGFVHVAKRRLSPRADDPSDDFHNHPKTIDLGPVQQSTTTSTSTTSIPTPTPPKPVTTSSLTTSTSTSSSVSKPTTTSSTTSATTSATTSSSTTSKPTTTTSTTPVQTHTSTTAAAVTTPVTTAKALTPTFASTTLLAQASASASSTSTPDDDSSISGGLIGGIAGAIGGLALIALVVLYFLRRKRNDGYNENADFNPDAFRSQSVMLPDDDRPSRRGPRPPTMIERHVANSPATLGPNQYNYPLPPPPAQYAQGGYGNPFGNQYQMSFNPGDVMSPGPGPGSPSPPPPSHSPYTPNTAQPFFGQYAQSPIASPMTPVGYNNIGQPALSRQPSGGSRALMSPGGQDDHYIDLNRSSVTPFQAQQYEEISRRLGAQPSDGIANISEEAEAVPSPPPKEKETPLTDPALRVPATPAPPYSDYDPHSVSEELPAPPSPVHTSHSRVPSSPPLLPEIELHNRPFSPMDHSYDFPSSAKASTFDIPSPKLDAEFAAAGPGPSAKAPPSQLRNVAAMRPETVYDPEDAYGGI</sequence>
<dbReference type="KEGG" id="gtr:GLOTRDRAFT_110699"/>
<evidence type="ECO:0000313" key="4">
    <source>
        <dbReference type="Proteomes" id="UP000030669"/>
    </source>
</evidence>
<feature type="region of interest" description="Disordered" evidence="1">
    <location>
        <begin position="208"/>
        <end position="321"/>
    </location>
</feature>
<evidence type="ECO:0000256" key="1">
    <source>
        <dbReference type="SAM" id="MobiDB-lite"/>
    </source>
</evidence>
<dbReference type="RefSeq" id="XP_007864961.1">
    <property type="nucleotide sequence ID" value="XM_007866770.1"/>
</dbReference>
<name>S7RNT8_GLOTA</name>
<dbReference type="Proteomes" id="UP000030669">
    <property type="component" value="Unassembled WGS sequence"/>
</dbReference>
<protein>
    <submittedName>
        <fullName evidence="3">Uncharacterized protein</fullName>
    </submittedName>
</protein>
<feature type="region of interest" description="Disordered" evidence="1">
    <location>
        <begin position="1"/>
        <end position="131"/>
    </location>
</feature>
<keyword evidence="2" id="KW-1133">Transmembrane helix</keyword>
<feature type="region of interest" description="Disordered" evidence="1">
    <location>
        <begin position="336"/>
        <end position="499"/>
    </location>
</feature>
<feature type="compositionally biased region" description="Low complexity" evidence="1">
    <location>
        <begin position="509"/>
        <end position="522"/>
    </location>
</feature>
<keyword evidence="2" id="KW-0472">Membrane</keyword>
<dbReference type="OrthoDB" id="3263296at2759"/>
<organism evidence="3 4">
    <name type="scientific">Gloeophyllum trabeum (strain ATCC 11539 / FP-39264 / Madison 617)</name>
    <name type="common">Brown rot fungus</name>
    <dbReference type="NCBI Taxonomy" id="670483"/>
    <lineage>
        <taxon>Eukaryota</taxon>
        <taxon>Fungi</taxon>
        <taxon>Dikarya</taxon>
        <taxon>Basidiomycota</taxon>
        <taxon>Agaricomycotina</taxon>
        <taxon>Agaricomycetes</taxon>
        <taxon>Gloeophyllales</taxon>
        <taxon>Gloeophyllaceae</taxon>
        <taxon>Gloeophyllum</taxon>
    </lineage>
</organism>
<evidence type="ECO:0000313" key="3">
    <source>
        <dbReference type="EMBL" id="EPQ56190.1"/>
    </source>
</evidence>
<feature type="compositionally biased region" description="Polar residues" evidence="1">
    <location>
        <begin position="372"/>
        <end position="385"/>
    </location>
</feature>
<feature type="region of interest" description="Disordered" evidence="1">
    <location>
        <begin position="505"/>
        <end position="524"/>
    </location>
</feature>
<dbReference type="OMA" id="LNKRWVY"/>